<proteinExistence type="predicted"/>
<gene>
    <name evidence="1" type="ORF">BDN71DRAFT_1454736</name>
</gene>
<accession>A0A9P5ZQW4</accession>
<feature type="non-terminal residue" evidence="1">
    <location>
        <position position="163"/>
    </location>
</feature>
<sequence>MILNMSSPLLSASPRQLPSDGAVLASRRNKQPFSNPRGCSLVQSIFLHSEQSTERISSFMAMFPPPPSTPIPRPNSDIELCSLGFVVRSHALAPAHRNKMDGQRYRPKACAFQATHRPCAYRGAYRDIDINTSGFPPYTRLVTAVWALFLVRNRAMVPLGHGA</sequence>
<evidence type="ECO:0000313" key="1">
    <source>
        <dbReference type="EMBL" id="KAF9490216.1"/>
    </source>
</evidence>
<comment type="caution">
    <text evidence="1">The sequence shown here is derived from an EMBL/GenBank/DDBJ whole genome shotgun (WGS) entry which is preliminary data.</text>
</comment>
<dbReference type="AlphaFoldDB" id="A0A9P5ZQW4"/>
<dbReference type="EMBL" id="MU154647">
    <property type="protein sequence ID" value="KAF9490216.1"/>
    <property type="molecule type" value="Genomic_DNA"/>
</dbReference>
<name>A0A9P5ZQW4_PLEER</name>
<keyword evidence="2" id="KW-1185">Reference proteome</keyword>
<evidence type="ECO:0000313" key="2">
    <source>
        <dbReference type="Proteomes" id="UP000807025"/>
    </source>
</evidence>
<protein>
    <submittedName>
        <fullName evidence="1">Uncharacterized protein</fullName>
    </submittedName>
</protein>
<reference evidence="1" key="1">
    <citation type="submission" date="2020-11" db="EMBL/GenBank/DDBJ databases">
        <authorList>
            <consortium name="DOE Joint Genome Institute"/>
            <person name="Ahrendt S."/>
            <person name="Riley R."/>
            <person name="Andreopoulos W."/>
            <person name="Labutti K."/>
            <person name="Pangilinan J."/>
            <person name="Ruiz-Duenas F.J."/>
            <person name="Barrasa J.M."/>
            <person name="Sanchez-Garcia M."/>
            <person name="Camarero S."/>
            <person name="Miyauchi S."/>
            <person name="Serrano A."/>
            <person name="Linde D."/>
            <person name="Babiker R."/>
            <person name="Drula E."/>
            <person name="Ayuso-Fernandez I."/>
            <person name="Pacheco R."/>
            <person name="Padilla G."/>
            <person name="Ferreira P."/>
            <person name="Barriuso J."/>
            <person name="Kellner H."/>
            <person name="Castanera R."/>
            <person name="Alfaro M."/>
            <person name="Ramirez L."/>
            <person name="Pisabarro A.G."/>
            <person name="Kuo A."/>
            <person name="Tritt A."/>
            <person name="Lipzen A."/>
            <person name="He G."/>
            <person name="Yan M."/>
            <person name="Ng V."/>
            <person name="Cullen D."/>
            <person name="Martin F."/>
            <person name="Rosso M.-N."/>
            <person name="Henrissat B."/>
            <person name="Hibbett D."/>
            <person name="Martinez A.T."/>
            <person name="Grigoriev I.V."/>
        </authorList>
    </citation>
    <scope>NUCLEOTIDE SEQUENCE</scope>
    <source>
        <strain evidence="1">ATCC 90797</strain>
    </source>
</reference>
<dbReference type="Proteomes" id="UP000807025">
    <property type="component" value="Unassembled WGS sequence"/>
</dbReference>
<organism evidence="1 2">
    <name type="scientific">Pleurotus eryngii</name>
    <name type="common">Boletus of the steppes</name>
    <dbReference type="NCBI Taxonomy" id="5323"/>
    <lineage>
        <taxon>Eukaryota</taxon>
        <taxon>Fungi</taxon>
        <taxon>Dikarya</taxon>
        <taxon>Basidiomycota</taxon>
        <taxon>Agaricomycotina</taxon>
        <taxon>Agaricomycetes</taxon>
        <taxon>Agaricomycetidae</taxon>
        <taxon>Agaricales</taxon>
        <taxon>Pleurotineae</taxon>
        <taxon>Pleurotaceae</taxon>
        <taxon>Pleurotus</taxon>
    </lineage>
</organism>